<dbReference type="GeneID" id="68114800"/>
<dbReference type="Pfam" id="PF01569">
    <property type="entry name" value="PAP2"/>
    <property type="match status" value="1"/>
</dbReference>
<feature type="domain" description="Phosphatidic acid phosphatase type 2/haloperoxidase" evidence="2">
    <location>
        <begin position="506"/>
        <end position="634"/>
    </location>
</feature>
<dbReference type="CDD" id="cd03398">
    <property type="entry name" value="PAP2_haloperoxidase"/>
    <property type="match status" value="1"/>
</dbReference>
<dbReference type="PANTHER" id="PTHR34599:SF1">
    <property type="entry name" value="PHOSPHATIDIC ACID PHOSPHATASE TYPE 2_HALOPEROXIDASE DOMAIN-CONTAINING PROTEIN"/>
    <property type="match status" value="1"/>
</dbReference>
<dbReference type="VEuPathDB" id="AmoebaDB:NF0015470"/>
<dbReference type="SUPFAM" id="SSF48317">
    <property type="entry name" value="Acid phosphatase/Vanadium-dependent haloperoxidase"/>
    <property type="match status" value="1"/>
</dbReference>
<reference evidence="3 4" key="1">
    <citation type="journal article" date="2019" name="Sci. Rep.">
        <title>Nanopore sequencing improves the draft genome of the human pathogenic amoeba Naegleria fowleri.</title>
        <authorList>
            <person name="Liechti N."/>
            <person name="Schurch N."/>
            <person name="Bruggmann R."/>
            <person name="Wittwer M."/>
        </authorList>
    </citation>
    <scope>NUCLEOTIDE SEQUENCE [LARGE SCALE GENOMIC DNA]</scope>
    <source>
        <strain evidence="3 4">ATCC 30894</strain>
    </source>
</reference>
<accession>A0A6A5C2Q6</accession>
<dbReference type="PANTHER" id="PTHR34599">
    <property type="entry name" value="PEROXIDASE-RELATED"/>
    <property type="match status" value="1"/>
</dbReference>
<protein>
    <recommendedName>
        <fullName evidence="2">Phosphatidic acid phosphatase type 2/haloperoxidase domain-containing protein</fullName>
    </recommendedName>
</protein>
<dbReference type="VEuPathDB" id="AmoebaDB:FDP41_007582"/>
<evidence type="ECO:0000313" key="3">
    <source>
        <dbReference type="EMBL" id="KAF0983667.1"/>
    </source>
</evidence>
<dbReference type="InterPro" id="IPR052559">
    <property type="entry name" value="V-haloperoxidase"/>
</dbReference>
<dbReference type="PROSITE" id="PS51257">
    <property type="entry name" value="PROKAR_LIPOPROTEIN"/>
    <property type="match status" value="1"/>
</dbReference>
<feature type="chain" id="PRO_5025555208" description="Phosphatidic acid phosphatase type 2/haloperoxidase domain-containing protein" evidence="1">
    <location>
        <begin position="26"/>
        <end position="643"/>
    </location>
</feature>
<evidence type="ECO:0000313" key="4">
    <source>
        <dbReference type="Proteomes" id="UP000444721"/>
    </source>
</evidence>
<dbReference type="RefSeq" id="XP_044568380.1">
    <property type="nucleotide sequence ID" value="XM_044711342.1"/>
</dbReference>
<dbReference type="AlphaFoldDB" id="A0A6A5C2Q6"/>
<dbReference type="VEuPathDB" id="AmoebaDB:NfTy_007430"/>
<organism evidence="3 4">
    <name type="scientific">Naegleria fowleri</name>
    <name type="common">Brain eating amoeba</name>
    <dbReference type="NCBI Taxonomy" id="5763"/>
    <lineage>
        <taxon>Eukaryota</taxon>
        <taxon>Discoba</taxon>
        <taxon>Heterolobosea</taxon>
        <taxon>Tetramitia</taxon>
        <taxon>Eutetramitia</taxon>
        <taxon>Vahlkampfiidae</taxon>
        <taxon>Naegleria</taxon>
    </lineage>
</organism>
<proteinExistence type="predicted"/>
<dbReference type="Proteomes" id="UP000444721">
    <property type="component" value="Unassembled WGS sequence"/>
</dbReference>
<evidence type="ECO:0000259" key="2">
    <source>
        <dbReference type="Pfam" id="PF01569"/>
    </source>
</evidence>
<feature type="signal peptide" evidence="1">
    <location>
        <begin position="1"/>
        <end position="25"/>
    </location>
</feature>
<dbReference type="OMA" id="RALECNE"/>
<dbReference type="EMBL" id="VFQX01000004">
    <property type="protein sequence ID" value="KAF0983667.1"/>
    <property type="molecule type" value="Genomic_DNA"/>
</dbReference>
<keyword evidence="1" id="KW-0732">Signal</keyword>
<comment type="caution">
    <text evidence="3">The sequence shown here is derived from an EMBL/GenBank/DDBJ whole genome shotgun (WGS) entry which is preliminary data.</text>
</comment>
<name>A0A6A5C2Q6_NAEFO</name>
<keyword evidence="4" id="KW-1185">Reference proteome</keyword>
<dbReference type="InterPro" id="IPR000326">
    <property type="entry name" value="PAP2/HPO"/>
</dbReference>
<gene>
    <name evidence="3" type="ORF">FDP41_007582</name>
</gene>
<evidence type="ECO:0000256" key="1">
    <source>
        <dbReference type="SAM" id="SignalP"/>
    </source>
</evidence>
<dbReference type="InterPro" id="IPR036938">
    <property type="entry name" value="PAP2/HPO_sf"/>
</dbReference>
<dbReference type="OrthoDB" id="9997027at2759"/>
<dbReference type="Gene3D" id="1.10.606.20">
    <property type="match status" value="1"/>
</dbReference>
<sequence length="643" mass="71248">MYPVSLRCLTLLSLILCGCLIFVQAQQNLKTTTNPFEYTTQFQLSQVADQSINPGPVTRYPDAHEKATSFFRNQFGVDISDGGSKLPNGAQYLEGSSSAYVVNYAKVKGFPIVAGSQDLGVHDDTFTVWFHEPAVVHGAYGGPNGTWVPANSVLIFGYYTFFYKNNGSTAFPRVTWMGEMPMQFSADGTLFIDCRLKSVIWGEGMARGIMTYAFDPVENKPYIRIFSSHTYPAIQSDIAPKCAFHTTDRFAYKEDFVSKWNNVLLSTIRVRKTAPPVAARAMAILHLAIDDALSNCKRRKFSSRKCSQGTLIATISHAAYRVLTNLFPDEIECYTMALKRSLENSQVTSLDKDDLEDIKRSSLLVADRVLRCRDNDGSNEYVDYQFSEAENAYKPTAPTYQRFPSLPQWPKVDPFAIHDVASYRQGAPPALGSAQFEADLLEVQTLGANNSAVRTFDQTRIALFWADNSGTSTPPGHWQIITQGVIRQKGITDLFKISAIFKLVSVAVADAGIVAWDHKYHYNTLRPFTAVSQRNRNSNWWPYIATPPFPEYVSGHSTFSAAAARALSLAFGTDDVTFETVSEGYIQHVRTFTSFSSAAREAGKSRIYGGIHFEYANKAGFNAGVAVANTVFNVMCNGGSCLN</sequence>